<dbReference type="CDD" id="cd00609">
    <property type="entry name" value="AAT_like"/>
    <property type="match status" value="1"/>
</dbReference>
<dbReference type="NCBIfam" id="NF005305">
    <property type="entry name" value="PRK06836.1"/>
    <property type="match status" value="1"/>
</dbReference>
<evidence type="ECO:0000259" key="1">
    <source>
        <dbReference type="Pfam" id="PF00155"/>
    </source>
</evidence>
<feature type="domain" description="Aminotransferase class I/classII large" evidence="1">
    <location>
        <begin position="35"/>
        <end position="380"/>
    </location>
</feature>
<gene>
    <name evidence="2" type="ORF">G3M70_08680</name>
</gene>
<dbReference type="InterPro" id="IPR015422">
    <property type="entry name" value="PyrdxlP-dep_Trfase_small"/>
</dbReference>
<keyword evidence="2" id="KW-0032">Aminotransferase</keyword>
<dbReference type="EMBL" id="CP048685">
    <property type="protein sequence ID" value="QPJ61944.1"/>
    <property type="molecule type" value="Genomic_DNA"/>
</dbReference>
<dbReference type="GO" id="GO:0008483">
    <property type="term" value="F:transaminase activity"/>
    <property type="evidence" value="ECO:0007669"/>
    <property type="project" value="UniProtKB-KW"/>
</dbReference>
<dbReference type="InterPro" id="IPR004839">
    <property type="entry name" value="Aminotransferase_I/II_large"/>
</dbReference>
<name>A0A7T0BVZ4_9BACT</name>
<protein>
    <submittedName>
        <fullName evidence="2">Pyridoxal phosphate-dependent aminotransferase</fullName>
    </submittedName>
</protein>
<dbReference type="InterPro" id="IPR015421">
    <property type="entry name" value="PyrdxlP-dep_Trfase_major"/>
</dbReference>
<proteinExistence type="predicted"/>
<dbReference type="InterPro" id="IPR015424">
    <property type="entry name" value="PyrdxlP-dep_Trfase"/>
</dbReference>
<dbReference type="KEGG" id="nli:G3M70_08680"/>
<evidence type="ECO:0000313" key="2">
    <source>
        <dbReference type="EMBL" id="QPJ61944.1"/>
    </source>
</evidence>
<keyword evidence="2" id="KW-0808">Transferase</keyword>
<dbReference type="PANTHER" id="PTHR42691:SF1">
    <property type="entry name" value="ASPARTATE AMINOTRANSFERASE YHDR-RELATED"/>
    <property type="match status" value="1"/>
</dbReference>
<dbReference type="GO" id="GO:0030170">
    <property type="term" value="F:pyridoxal phosphate binding"/>
    <property type="evidence" value="ECO:0007669"/>
    <property type="project" value="InterPro"/>
</dbReference>
<dbReference type="AlphaFoldDB" id="A0A7T0BVZ4"/>
<dbReference type="Proteomes" id="UP000594688">
    <property type="component" value="Chromosome"/>
</dbReference>
<reference evidence="2 3" key="1">
    <citation type="submission" date="2020-02" db="EMBL/GenBank/DDBJ databases">
        <title>Genomic and physiological characterization of two novel Nitrospinaceae genera.</title>
        <authorList>
            <person name="Mueller A.J."/>
            <person name="Jung M.-Y."/>
            <person name="Strachan C.R."/>
            <person name="Herbold C.W."/>
            <person name="Kirkegaard R.H."/>
            <person name="Daims H."/>
        </authorList>
    </citation>
    <scope>NUCLEOTIDE SEQUENCE [LARGE SCALE GENOMIC DNA]</scope>
    <source>
        <strain evidence="2">EB</strain>
    </source>
</reference>
<dbReference type="Gene3D" id="3.40.640.10">
    <property type="entry name" value="Type I PLP-dependent aspartate aminotransferase-like (Major domain)"/>
    <property type="match status" value="1"/>
</dbReference>
<accession>A0A7T0BVZ4</accession>
<evidence type="ECO:0000313" key="3">
    <source>
        <dbReference type="Proteomes" id="UP000594688"/>
    </source>
</evidence>
<dbReference type="Gene3D" id="3.90.1150.10">
    <property type="entry name" value="Aspartate Aminotransferase, domain 1"/>
    <property type="match status" value="2"/>
</dbReference>
<dbReference type="Pfam" id="PF00155">
    <property type="entry name" value="Aminotran_1_2"/>
    <property type="match status" value="1"/>
</dbReference>
<sequence length="395" mass="43873">MAISSKVLGFMEKSSWIRKMFEEGIRLKQEHGEDNVFDLSLGNPVVEPPEKLIQVLRKVVDDPTPGQHRYMPNAGYPETRAAVATSLSKECSVPIGKEDIVMICGAAGGLNITLKTLLDPDDEVIIFAPYFVEYLFYADNHGGKAVVVKTNEDFSPDMEALREAITPKTKAVIISSPNNPTGVVYSRQQLEQMAGVLRDKSSQNGKPIYLISDDPYKKIVYDGVETPSIFDHYQDSIYITSHSKDLAVPGERIGYVAVHPLCTDAQNLMAGLIFCNRVLGFVNAPALMQRVVREVQDVSVDVEPYKKKRDLLWSEMDRIGYEVVKPQGAFYLFPKSPIEDELEFVDLLAKHRVLAVPGRGFGSPGYFRLAYCVPDRVVEGAIPGLEAAFKEARPA</sequence>
<dbReference type="PANTHER" id="PTHR42691">
    <property type="entry name" value="ASPARTATE AMINOTRANSFERASE YHDR-RELATED"/>
    <property type="match status" value="1"/>
</dbReference>
<organism evidence="2 3">
    <name type="scientific">Candidatus Nitronauta litoralis</name>
    <dbReference type="NCBI Taxonomy" id="2705533"/>
    <lineage>
        <taxon>Bacteria</taxon>
        <taxon>Pseudomonadati</taxon>
        <taxon>Nitrospinota/Tectimicrobiota group</taxon>
        <taxon>Nitrospinota</taxon>
        <taxon>Nitrospinia</taxon>
        <taxon>Nitrospinales</taxon>
        <taxon>Nitrospinaceae</taxon>
        <taxon>Candidatus Nitronauta</taxon>
    </lineage>
</organism>
<dbReference type="SUPFAM" id="SSF53383">
    <property type="entry name" value="PLP-dependent transferases"/>
    <property type="match status" value="1"/>
</dbReference>